<sequence>MLKKMRVGTKIIGGFVFVSVMGAIVAFVGILNMARINDLASEMYSNDLMSVSYVKEANINLIYVGRARGNFLLAKSVEEREEQRGRIQKYMLAVDENLRNAESLSSNEDQKKLFNDYRKESKLYSRLLSETMDLADSEPLQERPEALSKAMADVRSQANVLDDMLTAITKVTEKMAKEKAEETHGLYLASRTLMAGLVIGSLSLGIILGILISRNLERQLGGEPPDAVAFANKIAGGNLSADVLLGKGDRESLLFSIRSMRDSLANIVGQVRSGTDLIAAASSQIALGTLDLSGRTEQQAGALEQTASSMEELTSTVKANADNARRASNLAKSASDVAVKGGHAVSEVIETMKGINDSSVKISEIISVIDGIAFQTNILALNAAVEAARAGEQGRGFAVVASEVRNLAQRSAEAAKEIKKLIEDSVSKVGIGSEQVGRAGDTMREIVYEIKKVADIVIDIQHASSEQSAGIEQINQAIIHMDQVTQQNAALVEESAAASQSMQDQARDLSALVGVFQLGGEGHGAGKNEPEARRLPLAMGHSEIRR</sequence>
<dbReference type="Pfam" id="PF00015">
    <property type="entry name" value="MCPsignal"/>
    <property type="match status" value="1"/>
</dbReference>
<protein>
    <submittedName>
        <fullName evidence="8">Methyl-accepting chemotaxis protein</fullName>
    </submittedName>
</protein>
<dbReference type="EMBL" id="WWCP01000017">
    <property type="protein sequence ID" value="MYM83328.1"/>
    <property type="molecule type" value="Genomic_DNA"/>
</dbReference>
<dbReference type="AlphaFoldDB" id="A0A6L8MQU6"/>
<evidence type="ECO:0000313" key="9">
    <source>
        <dbReference type="Proteomes" id="UP000474565"/>
    </source>
</evidence>
<keyword evidence="6" id="KW-0812">Transmembrane</keyword>
<dbReference type="GO" id="GO:0006935">
    <property type="term" value="P:chemotaxis"/>
    <property type="evidence" value="ECO:0007669"/>
    <property type="project" value="InterPro"/>
</dbReference>
<evidence type="ECO:0000256" key="4">
    <source>
        <dbReference type="PROSITE-ProRule" id="PRU00284"/>
    </source>
</evidence>
<dbReference type="InterPro" id="IPR024478">
    <property type="entry name" value="HlyB_4HB_MCP"/>
</dbReference>
<evidence type="ECO:0000256" key="1">
    <source>
        <dbReference type="ARBA" id="ARBA00004370"/>
    </source>
</evidence>
<feature type="transmembrane region" description="Helical" evidence="6">
    <location>
        <begin position="12"/>
        <end position="34"/>
    </location>
</feature>
<feature type="domain" description="Methyl-accepting transducer" evidence="7">
    <location>
        <begin position="274"/>
        <end position="503"/>
    </location>
</feature>
<dbReference type="InterPro" id="IPR004090">
    <property type="entry name" value="Chemotax_Me-accpt_rcpt"/>
</dbReference>
<gene>
    <name evidence="8" type="ORF">GTP44_15350</name>
</gene>
<proteinExistence type="inferred from homology"/>
<feature type="region of interest" description="Disordered" evidence="5">
    <location>
        <begin position="522"/>
        <end position="546"/>
    </location>
</feature>
<dbReference type="GO" id="GO:0007165">
    <property type="term" value="P:signal transduction"/>
    <property type="evidence" value="ECO:0007669"/>
    <property type="project" value="UniProtKB-KW"/>
</dbReference>
<evidence type="ECO:0000256" key="3">
    <source>
        <dbReference type="ARBA" id="ARBA00029447"/>
    </source>
</evidence>
<dbReference type="Pfam" id="PF12729">
    <property type="entry name" value="4HB_MCP_1"/>
    <property type="match status" value="1"/>
</dbReference>
<dbReference type="Gene3D" id="1.10.287.950">
    <property type="entry name" value="Methyl-accepting chemotaxis protein"/>
    <property type="match status" value="1"/>
</dbReference>
<dbReference type="PANTHER" id="PTHR43531:SF14">
    <property type="entry name" value="METHYL-ACCEPTING CHEMOTAXIS PROTEIN I-RELATED"/>
    <property type="match status" value="1"/>
</dbReference>
<dbReference type="PANTHER" id="PTHR43531">
    <property type="entry name" value="PROTEIN ICFG"/>
    <property type="match status" value="1"/>
</dbReference>
<comment type="caution">
    <text evidence="8">The sequence shown here is derived from an EMBL/GenBank/DDBJ whole genome shotgun (WGS) entry which is preliminary data.</text>
</comment>
<dbReference type="SUPFAM" id="SSF58104">
    <property type="entry name" value="Methyl-accepting chemotaxis protein (MCP) signaling domain"/>
    <property type="match status" value="1"/>
</dbReference>
<evidence type="ECO:0000259" key="7">
    <source>
        <dbReference type="PROSITE" id="PS50111"/>
    </source>
</evidence>
<dbReference type="GO" id="GO:0004888">
    <property type="term" value="F:transmembrane signaling receptor activity"/>
    <property type="evidence" value="ECO:0007669"/>
    <property type="project" value="InterPro"/>
</dbReference>
<reference evidence="8 9" key="1">
    <citation type="submission" date="2019-12" db="EMBL/GenBank/DDBJ databases">
        <title>Novel species isolated from a subtropical stream in China.</title>
        <authorList>
            <person name="Lu H."/>
        </authorList>
    </citation>
    <scope>NUCLEOTIDE SEQUENCE [LARGE SCALE GENOMIC DNA]</scope>
    <source>
        <strain evidence="8 9">FT50W</strain>
    </source>
</reference>
<dbReference type="PRINTS" id="PR00260">
    <property type="entry name" value="CHEMTRNSDUCR"/>
</dbReference>
<dbReference type="InterPro" id="IPR051310">
    <property type="entry name" value="MCP_chemotaxis"/>
</dbReference>
<comment type="similarity">
    <text evidence="3">Belongs to the methyl-accepting chemotaxis (MCP) protein family.</text>
</comment>
<name>A0A6L8MQU6_9BURK</name>
<dbReference type="Proteomes" id="UP000474565">
    <property type="component" value="Unassembled WGS sequence"/>
</dbReference>
<evidence type="ECO:0000313" key="8">
    <source>
        <dbReference type="EMBL" id="MYM83328.1"/>
    </source>
</evidence>
<keyword evidence="4" id="KW-0807">Transducer</keyword>
<dbReference type="CDD" id="cd11386">
    <property type="entry name" value="MCP_signal"/>
    <property type="match status" value="1"/>
</dbReference>
<dbReference type="InterPro" id="IPR004089">
    <property type="entry name" value="MCPsignal_dom"/>
</dbReference>
<keyword evidence="6" id="KW-0472">Membrane</keyword>
<evidence type="ECO:0000256" key="2">
    <source>
        <dbReference type="ARBA" id="ARBA00022481"/>
    </source>
</evidence>
<dbReference type="FunFam" id="1.10.287.950:FF:000001">
    <property type="entry name" value="Methyl-accepting chemotaxis sensory transducer"/>
    <property type="match status" value="1"/>
</dbReference>
<accession>A0A6L8MQU6</accession>
<keyword evidence="2" id="KW-0488">Methylation</keyword>
<dbReference type="GO" id="GO:0005886">
    <property type="term" value="C:plasma membrane"/>
    <property type="evidence" value="ECO:0007669"/>
    <property type="project" value="TreeGrafter"/>
</dbReference>
<keyword evidence="6" id="KW-1133">Transmembrane helix</keyword>
<feature type="compositionally biased region" description="Basic and acidic residues" evidence="5">
    <location>
        <begin position="524"/>
        <end position="534"/>
    </location>
</feature>
<evidence type="ECO:0000256" key="6">
    <source>
        <dbReference type="SAM" id="Phobius"/>
    </source>
</evidence>
<dbReference type="RefSeq" id="WP_161020104.1">
    <property type="nucleotide sequence ID" value="NZ_WWCP01000017.1"/>
</dbReference>
<organism evidence="8 9">
    <name type="scientific">Duganella lactea</name>
    <dbReference type="NCBI Taxonomy" id="2692173"/>
    <lineage>
        <taxon>Bacteria</taxon>
        <taxon>Pseudomonadati</taxon>
        <taxon>Pseudomonadota</taxon>
        <taxon>Betaproteobacteria</taxon>
        <taxon>Burkholderiales</taxon>
        <taxon>Oxalobacteraceae</taxon>
        <taxon>Telluria group</taxon>
        <taxon>Duganella</taxon>
    </lineage>
</organism>
<dbReference type="PROSITE" id="PS50111">
    <property type="entry name" value="CHEMOTAXIS_TRANSDUC_2"/>
    <property type="match status" value="1"/>
</dbReference>
<dbReference type="SMART" id="SM00283">
    <property type="entry name" value="MA"/>
    <property type="match status" value="1"/>
</dbReference>
<comment type="subcellular location">
    <subcellularLocation>
        <location evidence="1">Membrane</location>
    </subcellularLocation>
</comment>
<evidence type="ECO:0000256" key="5">
    <source>
        <dbReference type="SAM" id="MobiDB-lite"/>
    </source>
</evidence>